<dbReference type="InterPro" id="IPR000184">
    <property type="entry name" value="Bac_surfAg_D15"/>
</dbReference>
<evidence type="ECO:0000256" key="1">
    <source>
        <dbReference type="ARBA" id="ARBA00004370"/>
    </source>
</evidence>
<dbReference type="AlphaFoldDB" id="A0A4Q1JN13"/>
<dbReference type="PANTHER" id="PTHR12815:SF47">
    <property type="entry name" value="TRANSLOCATION AND ASSEMBLY MODULE SUBUNIT TAMA"/>
    <property type="match status" value="1"/>
</dbReference>
<name>A0A4Q1JN13_9BACT</name>
<feature type="domain" description="Bacterial surface antigen (D15)" evidence="6">
    <location>
        <begin position="426"/>
        <end position="745"/>
    </location>
</feature>
<dbReference type="Gene3D" id="2.40.160.50">
    <property type="entry name" value="membrane protein fhac: a member of the omp85/tpsb transporter family"/>
    <property type="match status" value="1"/>
</dbReference>
<keyword evidence="5" id="KW-0998">Cell outer membrane</keyword>
<dbReference type="GO" id="GO:0019867">
    <property type="term" value="C:outer membrane"/>
    <property type="evidence" value="ECO:0007669"/>
    <property type="project" value="InterPro"/>
</dbReference>
<evidence type="ECO:0000313" key="7">
    <source>
        <dbReference type="EMBL" id="RXQ96079.1"/>
    </source>
</evidence>
<sequence>MGAVSCSTTKYVGDKEYLLSKVSVKVDDKNISSSELNQNIKQKPNIKILGVWKFHLGLYNLSGKNKKKGINKWLRRIGEEPVIYEDYQTQRAKVQLEIYLRKKGYYNAVIEDTVIFRRKKAKLKFNIIAGTPYKYRNVYDEESDLPRNFLSPYQKSKEISDTSLLRYYLVADSVNRDIKPGQNVDSDNLGKERDRISKLIKNQGYYNFSKEYIHFMMDSMGKDHQMDVFVGIKKPQSLNVERKYRIRSIVVNTDYNPKSELMNDSSYISKLDTLTYDNCQFIYNKKLNIKPDVILNSLGFQPGSLYNLSNVEASYTKLQALSQYKFVNIRFEVDAEAENQPEGSLNCIIQLTAHKKQAYTIEVEGTNTSGNIGFAGKLHYQHRNLLQGAEILDISLSNATETVKSSSKGNFFSREYGGEVSLSTPKFMLPFFNANRFKRKYNPKTRLSMAYDYQKRPDYTRTQADISFGYNWKSSRYLSHSLSLMELSFVDVKNLSDDFLKNINNLYIANSFTEHVISTTRYTLTYNNQNLNKPSNYNYLRLSFETAGNALKTVDQLMGSKKNEDYNDAGELEGTYYDLLGIRYAQYVKMDVDYRYNWHLNKVNTIVGRLFLGLGYAYGNLEVLPFEKSYFSGGANGIRAWQVRSLGPGSFSNDQAAYPNNTADLKLEGNLEYRFKLIWALEGALFVDAGNIWAVSSKDGRAGAEFEMNRFYKEIAVGTGIGARVDLNFILFRLDLGLKLRDPSLPVDQRWIIGNRPFNFSQLTYNIGIGYPF</sequence>
<proteinExistence type="predicted"/>
<keyword evidence="8" id="KW-1185">Reference proteome</keyword>
<gene>
    <name evidence="7" type="ORF">EO244_04345</name>
</gene>
<dbReference type="Gene3D" id="3.10.20.310">
    <property type="entry name" value="membrane protein fhac"/>
    <property type="match status" value="1"/>
</dbReference>
<protein>
    <submittedName>
        <fullName evidence="7">Outer membrane protein assembly factor</fullName>
    </submittedName>
</protein>
<comment type="subcellular location">
    <subcellularLocation>
        <location evidence="1">Membrane</location>
    </subcellularLocation>
</comment>
<evidence type="ECO:0000256" key="3">
    <source>
        <dbReference type="ARBA" id="ARBA00022729"/>
    </source>
</evidence>
<comment type="caution">
    <text evidence="7">The sequence shown here is derived from an EMBL/GenBank/DDBJ whole genome shotgun (WGS) entry which is preliminary data.</text>
</comment>
<dbReference type="OrthoDB" id="9814535at2"/>
<evidence type="ECO:0000256" key="2">
    <source>
        <dbReference type="ARBA" id="ARBA00022692"/>
    </source>
</evidence>
<reference evidence="7 8" key="1">
    <citation type="submission" date="2019-01" db="EMBL/GenBank/DDBJ databases">
        <title>Ancylomarina salipaludis sp. nov., isolated from a salt marsh.</title>
        <authorList>
            <person name="Yoon J.-H."/>
        </authorList>
    </citation>
    <scope>NUCLEOTIDE SEQUENCE [LARGE SCALE GENOMIC DNA]</scope>
    <source>
        <strain evidence="7 8">SHSM-M15</strain>
    </source>
</reference>
<dbReference type="RefSeq" id="WP_129253330.1">
    <property type="nucleotide sequence ID" value="NZ_SAXA01000003.1"/>
</dbReference>
<dbReference type="EMBL" id="SAXA01000003">
    <property type="protein sequence ID" value="RXQ96079.1"/>
    <property type="molecule type" value="Genomic_DNA"/>
</dbReference>
<dbReference type="InterPro" id="IPR039910">
    <property type="entry name" value="D15-like"/>
</dbReference>
<evidence type="ECO:0000313" key="8">
    <source>
        <dbReference type="Proteomes" id="UP000289703"/>
    </source>
</evidence>
<dbReference type="Pfam" id="PF01103">
    <property type="entry name" value="Omp85"/>
    <property type="match status" value="1"/>
</dbReference>
<keyword evidence="2" id="KW-0812">Transmembrane</keyword>
<keyword evidence="3" id="KW-0732">Signal</keyword>
<dbReference type="Proteomes" id="UP000289703">
    <property type="component" value="Unassembled WGS sequence"/>
</dbReference>
<evidence type="ECO:0000259" key="6">
    <source>
        <dbReference type="Pfam" id="PF01103"/>
    </source>
</evidence>
<keyword evidence="4" id="KW-0472">Membrane</keyword>
<evidence type="ECO:0000256" key="4">
    <source>
        <dbReference type="ARBA" id="ARBA00023136"/>
    </source>
</evidence>
<dbReference type="PANTHER" id="PTHR12815">
    <property type="entry name" value="SORTING AND ASSEMBLY MACHINERY SAMM50 PROTEIN FAMILY MEMBER"/>
    <property type="match status" value="1"/>
</dbReference>
<evidence type="ECO:0000256" key="5">
    <source>
        <dbReference type="ARBA" id="ARBA00023237"/>
    </source>
</evidence>
<organism evidence="7 8">
    <name type="scientific">Ancylomarina salipaludis</name>
    <dbReference type="NCBI Taxonomy" id="2501299"/>
    <lineage>
        <taxon>Bacteria</taxon>
        <taxon>Pseudomonadati</taxon>
        <taxon>Bacteroidota</taxon>
        <taxon>Bacteroidia</taxon>
        <taxon>Marinilabiliales</taxon>
        <taxon>Marinifilaceae</taxon>
        <taxon>Ancylomarina</taxon>
    </lineage>
</organism>
<accession>A0A4Q1JN13</accession>